<feature type="compositionally biased region" description="Gly residues" evidence="1">
    <location>
        <begin position="194"/>
        <end position="204"/>
    </location>
</feature>
<comment type="caution">
    <text evidence="2">The sequence shown here is derived from an EMBL/GenBank/DDBJ whole genome shotgun (WGS) entry which is preliminary data.</text>
</comment>
<dbReference type="AlphaFoldDB" id="A0A3A9ZC51"/>
<evidence type="ECO:0000256" key="1">
    <source>
        <dbReference type="SAM" id="MobiDB-lite"/>
    </source>
</evidence>
<sequence length="204" mass="22236">MRGLPRLARRPHRPARLAPGGRGHRLEHLARVPAGRSTRHHPHPAGGTVSTTDPTQRRPQRRPLRRPRRGARGALPAAVLASVLLLSGCGGDGHQAPRGWIGEHYRYQSHDVYLDPADPPVTVADEIEGNTPAKDRIVDGDLVLLRYDDDIVAVQADGTRGSRIDIDDYNSGMTRYSSRVGNRWPQSQHRSGGDFRGGGPGSGK</sequence>
<name>A0A3A9ZC51_9ACTN</name>
<feature type="region of interest" description="Disordered" evidence="1">
    <location>
        <begin position="176"/>
        <end position="204"/>
    </location>
</feature>
<dbReference type="InterPro" id="IPR025341">
    <property type="entry name" value="DUF4247"/>
</dbReference>
<dbReference type="EMBL" id="RBAL01000002">
    <property type="protein sequence ID" value="RKN45689.1"/>
    <property type="molecule type" value="Genomic_DNA"/>
</dbReference>
<feature type="compositionally biased region" description="Polar residues" evidence="1">
    <location>
        <begin position="176"/>
        <end position="190"/>
    </location>
</feature>
<dbReference type="Proteomes" id="UP000272474">
    <property type="component" value="Unassembled WGS sequence"/>
</dbReference>
<dbReference type="Pfam" id="PF14042">
    <property type="entry name" value="DUF4247"/>
    <property type="match status" value="1"/>
</dbReference>
<evidence type="ECO:0000313" key="2">
    <source>
        <dbReference type="EMBL" id="RKN45689.1"/>
    </source>
</evidence>
<accession>A0A3A9ZC51</accession>
<proteinExistence type="predicted"/>
<reference evidence="2 3" key="1">
    <citation type="journal article" date="2014" name="Int. J. Syst. Evol. Microbiol.">
        <title>Streptomyces hoynatensis sp. nov., isolated from deep marine sediment.</title>
        <authorList>
            <person name="Veyisoglu A."/>
            <person name="Sahin N."/>
        </authorList>
    </citation>
    <scope>NUCLEOTIDE SEQUENCE [LARGE SCALE GENOMIC DNA]</scope>
    <source>
        <strain evidence="2 3">KCTC 29097</strain>
    </source>
</reference>
<organism evidence="2 3">
    <name type="scientific">Streptomyces hoynatensis</name>
    <dbReference type="NCBI Taxonomy" id="1141874"/>
    <lineage>
        <taxon>Bacteria</taxon>
        <taxon>Bacillati</taxon>
        <taxon>Actinomycetota</taxon>
        <taxon>Actinomycetes</taxon>
        <taxon>Kitasatosporales</taxon>
        <taxon>Streptomycetaceae</taxon>
        <taxon>Streptomyces</taxon>
    </lineage>
</organism>
<keyword evidence="3" id="KW-1185">Reference proteome</keyword>
<evidence type="ECO:0000313" key="3">
    <source>
        <dbReference type="Proteomes" id="UP000272474"/>
    </source>
</evidence>
<feature type="compositionally biased region" description="Basic residues" evidence="1">
    <location>
        <begin position="58"/>
        <end position="71"/>
    </location>
</feature>
<feature type="region of interest" description="Disordered" evidence="1">
    <location>
        <begin position="1"/>
        <end position="73"/>
    </location>
</feature>
<gene>
    <name evidence="2" type="ORF">D7294_04270</name>
</gene>
<protein>
    <submittedName>
        <fullName evidence="2">DUF4247 domain-containing protein</fullName>
    </submittedName>
</protein>